<dbReference type="FunFam" id="3.40.190.290:FF:000001">
    <property type="entry name" value="Transcriptional regulator, LysR family"/>
    <property type="match status" value="1"/>
</dbReference>
<dbReference type="InterPro" id="IPR058163">
    <property type="entry name" value="LysR-type_TF_proteobact-type"/>
</dbReference>
<dbReference type="Pfam" id="PF00126">
    <property type="entry name" value="HTH_1"/>
    <property type="match status" value="1"/>
</dbReference>
<dbReference type="EMBL" id="CP031222">
    <property type="protein sequence ID" value="AXI03814.1"/>
    <property type="molecule type" value="Genomic_DNA"/>
</dbReference>
<dbReference type="Gene3D" id="3.40.190.290">
    <property type="match status" value="1"/>
</dbReference>
<protein>
    <submittedName>
        <fullName evidence="6">LysR family transcriptional regulator</fullName>
    </submittedName>
</protein>
<dbReference type="PROSITE" id="PS50931">
    <property type="entry name" value="HTH_LYSR"/>
    <property type="match status" value="1"/>
</dbReference>
<dbReference type="AlphaFoldDB" id="A0A345P955"/>
<dbReference type="InterPro" id="IPR036390">
    <property type="entry name" value="WH_DNA-bd_sf"/>
</dbReference>
<dbReference type="FunFam" id="1.10.10.10:FF:000001">
    <property type="entry name" value="LysR family transcriptional regulator"/>
    <property type="match status" value="1"/>
</dbReference>
<evidence type="ECO:0000256" key="2">
    <source>
        <dbReference type="ARBA" id="ARBA00023015"/>
    </source>
</evidence>
<keyword evidence="4" id="KW-0804">Transcription</keyword>
<sequence length="295" mass="32780">MDKLANMAMFVRVVELGSFSAAAEVSEVSATMVAKHIRMAEERLGARLLHRTTRRQHLTEVGTLYYERCKQVLAEVALAESSASELQATPRGQLRIVAPVSFGSHSLVPVLTEFMALYPEVTVDLTLSNGKPDLIHEGYELGIVIGTVDDPNLVARPLCSYRRVLAASPAYLERYGQPKHPEELQQHSCLGLSYWRHHDSWHLLGPDGERFKVAVQGRFKANGGDALRIAAIGGVGIVLQPETLLTEDLHAGRLVPVLPDWSYIPSPVSLVYAQDRRPTAKLRHMIDFLIERFGR</sequence>
<evidence type="ECO:0000259" key="5">
    <source>
        <dbReference type="PROSITE" id="PS50931"/>
    </source>
</evidence>
<keyword evidence="2" id="KW-0805">Transcription regulation</keyword>
<dbReference type="InterPro" id="IPR036388">
    <property type="entry name" value="WH-like_DNA-bd_sf"/>
</dbReference>
<dbReference type="CDD" id="cd08477">
    <property type="entry name" value="PBP2_CrgA_like_8"/>
    <property type="match status" value="1"/>
</dbReference>
<dbReference type="KEGG" id="mbah:HYN46_13805"/>
<evidence type="ECO:0000313" key="7">
    <source>
        <dbReference type="Proteomes" id="UP000253940"/>
    </source>
</evidence>
<dbReference type="PANTHER" id="PTHR30537:SF5">
    <property type="entry name" value="HTH-TYPE TRANSCRIPTIONAL ACTIVATOR TTDR-RELATED"/>
    <property type="match status" value="1"/>
</dbReference>
<reference evidence="6 7" key="1">
    <citation type="submission" date="2018-07" db="EMBL/GenBank/DDBJ databases">
        <title>Genome sequencing of Moraxellaceae gen. HYN0046.</title>
        <authorList>
            <person name="Kim M."/>
            <person name="Yi H."/>
        </authorList>
    </citation>
    <scope>NUCLEOTIDE SEQUENCE [LARGE SCALE GENOMIC DNA]</scope>
    <source>
        <strain evidence="6 7">HYN0046</strain>
    </source>
</reference>
<proteinExistence type="inferred from homology"/>
<dbReference type="SUPFAM" id="SSF46785">
    <property type="entry name" value="Winged helix' DNA-binding domain"/>
    <property type="match status" value="1"/>
</dbReference>
<organism evidence="6 7">
    <name type="scientific">Aquirhabdus parva</name>
    <dbReference type="NCBI Taxonomy" id="2283318"/>
    <lineage>
        <taxon>Bacteria</taxon>
        <taxon>Pseudomonadati</taxon>
        <taxon>Pseudomonadota</taxon>
        <taxon>Gammaproteobacteria</taxon>
        <taxon>Moraxellales</taxon>
        <taxon>Moraxellaceae</taxon>
        <taxon>Aquirhabdus</taxon>
    </lineage>
</organism>
<dbReference type="InterPro" id="IPR005119">
    <property type="entry name" value="LysR_subst-bd"/>
</dbReference>
<dbReference type="InterPro" id="IPR000847">
    <property type="entry name" value="LysR_HTH_N"/>
</dbReference>
<evidence type="ECO:0000256" key="4">
    <source>
        <dbReference type="ARBA" id="ARBA00023163"/>
    </source>
</evidence>
<accession>A0A345P955</accession>
<evidence type="ECO:0000256" key="3">
    <source>
        <dbReference type="ARBA" id="ARBA00023125"/>
    </source>
</evidence>
<dbReference type="Pfam" id="PF03466">
    <property type="entry name" value="LysR_substrate"/>
    <property type="match status" value="1"/>
</dbReference>
<dbReference type="PANTHER" id="PTHR30537">
    <property type="entry name" value="HTH-TYPE TRANSCRIPTIONAL REGULATOR"/>
    <property type="match status" value="1"/>
</dbReference>
<dbReference type="Proteomes" id="UP000253940">
    <property type="component" value="Chromosome"/>
</dbReference>
<feature type="domain" description="HTH lysR-type" evidence="5">
    <location>
        <begin position="1"/>
        <end position="59"/>
    </location>
</feature>
<keyword evidence="3" id="KW-0238">DNA-binding</keyword>
<dbReference type="GO" id="GO:0043565">
    <property type="term" value="F:sequence-specific DNA binding"/>
    <property type="evidence" value="ECO:0007669"/>
    <property type="project" value="TreeGrafter"/>
</dbReference>
<gene>
    <name evidence="6" type="ORF">HYN46_13805</name>
</gene>
<dbReference type="SUPFAM" id="SSF53850">
    <property type="entry name" value="Periplasmic binding protein-like II"/>
    <property type="match status" value="1"/>
</dbReference>
<dbReference type="Gene3D" id="1.10.10.10">
    <property type="entry name" value="Winged helix-like DNA-binding domain superfamily/Winged helix DNA-binding domain"/>
    <property type="match status" value="1"/>
</dbReference>
<keyword evidence="7" id="KW-1185">Reference proteome</keyword>
<evidence type="ECO:0000256" key="1">
    <source>
        <dbReference type="ARBA" id="ARBA00009437"/>
    </source>
</evidence>
<dbReference type="GO" id="GO:0003700">
    <property type="term" value="F:DNA-binding transcription factor activity"/>
    <property type="evidence" value="ECO:0007669"/>
    <property type="project" value="InterPro"/>
</dbReference>
<evidence type="ECO:0000313" key="6">
    <source>
        <dbReference type="EMBL" id="AXI03814.1"/>
    </source>
</evidence>
<comment type="similarity">
    <text evidence="1">Belongs to the LysR transcriptional regulatory family.</text>
</comment>
<dbReference type="OrthoDB" id="8885940at2"/>
<dbReference type="GO" id="GO:0006351">
    <property type="term" value="P:DNA-templated transcription"/>
    <property type="evidence" value="ECO:0007669"/>
    <property type="project" value="TreeGrafter"/>
</dbReference>
<name>A0A345P955_9GAMM</name>